<dbReference type="PANTHER" id="PTHR46082:SF6">
    <property type="entry name" value="AAA+ ATPASE DOMAIN-CONTAINING PROTEIN-RELATED"/>
    <property type="match status" value="1"/>
</dbReference>
<keyword evidence="4" id="KW-1185">Reference proteome</keyword>
<dbReference type="AlphaFoldDB" id="A0AAD6SEN5"/>
<dbReference type="Pfam" id="PF13374">
    <property type="entry name" value="TPR_10"/>
    <property type="match status" value="2"/>
</dbReference>
<protein>
    <submittedName>
        <fullName evidence="3">P-loop containing nucleoside triphosphate hydrolase protein</fullName>
    </submittedName>
</protein>
<dbReference type="GO" id="GO:0016787">
    <property type="term" value="F:hydrolase activity"/>
    <property type="evidence" value="ECO:0007669"/>
    <property type="project" value="UniProtKB-KW"/>
</dbReference>
<dbReference type="InterPro" id="IPR053137">
    <property type="entry name" value="NLR-like"/>
</dbReference>
<keyword evidence="1" id="KW-0175">Coiled coil</keyword>
<dbReference type="SUPFAM" id="SSF52540">
    <property type="entry name" value="P-loop containing nucleoside triphosphate hydrolases"/>
    <property type="match status" value="1"/>
</dbReference>
<evidence type="ECO:0000313" key="3">
    <source>
        <dbReference type="EMBL" id="KAJ7024012.1"/>
    </source>
</evidence>
<dbReference type="Pfam" id="PF25000">
    <property type="entry name" value="DUF7779"/>
    <property type="match status" value="1"/>
</dbReference>
<evidence type="ECO:0000313" key="4">
    <source>
        <dbReference type="Proteomes" id="UP001218188"/>
    </source>
</evidence>
<gene>
    <name evidence="3" type="ORF">C8F04DRAFT_1011057</name>
</gene>
<comment type="caution">
    <text evidence="3">The sequence shown here is derived from an EMBL/GenBank/DDBJ whole genome shotgun (WGS) entry which is preliminary data.</text>
</comment>
<dbReference type="InterPro" id="IPR011990">
    <property type="entry name" value="TPR-like_helical_dom_sf"/>
</dbReference>
<dbReference type="GO" id="GO:0007166">
    <property type="term" value="P:cell surface receptor signaling pathway"/>
    <property type="evidence" value="ECO:0007669"/>
    <property type="project" value="InterPro"/>
</dbReference>
<keyword evidence="3" id="KW-0378">Hydrolase</keyword>
<dbReference type="InterPro" id="IPR036537">
    <property type="entry name" value="Adaptor_Cbl_N_dom_sf"/>
</dbReference>
<reference evidence="3" key="1">
    <citation type="submission" date="2023-03" db="EMBL/GenBank/DDBJ databases">
        <title>Massive genome expansion in bonnet fungi (Mycena s.s.) driven by repeated elements and novel gene families across ecological guilds.</title>
        <authorList>
            <consortium name="Lawrence Berkeley National Laboratory"/>
            <person name="Harder C.B."/>
            <person name="Miyauchi S."/>
            <person name="Viragh M."/>
            <person name="Kuo A."/>
            <person name="Thoen E."/>
            <person name="Andreopoulos B."/>
            <person name="Lu D."/>
            <person name="Skrede I."/>
            <person name="Drula E."/>
            <person name="Henrissat B."/>
            <person name="Morin E."/>
            <person name="Kohler A."/>
            <person name="Barry K."/>
            <person name="LaButti K."/>
            <person name="Morin E."/>
            <person name="Salamov A."/>
            <person name="Lipzen A."/>
            <person name="Mereny Z."/>
            <person name="Hegedus B."/>
            <person name="Baldrian P."/>
            <person name="Stursova M."/>
            <person name="Weitz H."/>
            <person name="Taylor A."/>
            <person name="Grigoriev I.V."/>
            <person name="Nagy L.G."/>
            <person name="Martin F."/>
            <person name="Kauserud H."/>
        </authorList>
    </citation>
    <scope>NUCLEOTIDE SEQUENCE</scope>
    <source>
        <strain evidence="3">CBHHK200</strain>
    </source>
</reference>
<dbReference type="InterPro" id="IPR059179">
    <property type="entry name" value="MLKL-like_MCAfunc"/>
</dbReference>
<dbReference type="InterPro" id="IPR056681">
    <property type="entry name" value="DUF7779"/>
</dbReference>
<dbReference type="Gene3D" id="1.20.930.20">
    <property type="entry name" value="Adaptor protein Cbl, N-terminal domain"/>
    <property type="match status" value="1"/>
</dbReference>
<dbReference type="Gene3D" id="1.25.40.10">
    <property type="entry name" value="Tetratricopeptide repeat domain"/>
    <property type="match status" value="1"/>
</dbReference>
<feature type="coiled-coil region" evidence="1">
    <location>
        <begin position="54"/>
        <end position="81"/>
    </location>
</feature>
<dbReference type="PANTHER" id="PTHR46082">
    <property type="entry name" value="ATP/GTP-BINDING PROTEIN-RELATED"/>
    <property type="match status" value="1"/>
</dbReference>
<evidence type="ECO:0000256" key="1">
    <source>
        <dbReference type="SAM" id="Coils"/>
    </source>
</evidence>
<dbReference type="Gene3D" id="3.40.50.300">
    <property type="entry name" value="P-loop containing nucleotide triphosphate hydrolases"/>
    <property type="match status" value="1"/>
</dbReference>
<dbReference type="SUPFAM" id="SSF48452">
    <property type="entry name" value="TPR-like"/>
    <property type="match status" value="1"/>
</dbReference>
<proteinExistence type="predicted"/>
<dbReference type="EMBL" id="JARJCM010000177">
    <property type="protein sequence ID" value="KAJ7024012.1"/>
    <property type="molecule type" value="Genomic_DNA"/>
</dbReference>
<dbReference type="Proteomes" id="UP001218188">
    <property type="component" value="Unassembled WGS sequence"/>
</dbReference>
<organism evidence="3 4">
    <name type="scientific">Mycena alexandri</name>
    <dbReference type="NCBI Taxonomy" id="1745969"/>
    <lineage>
        <taxon>Eukaryota</taxon>
        <taxon>Fungi</taxon>
        <taxon>Dikarya</taxon>
        <taxon>Basidiomycota</taxon>
        <taxon>Agaricomycotina</taxon>
        <taxon>Agaricomycetes</taxon>
        <taxon>Agaricomycetidae</taxon>
        <taxon>Agaricales</taxon>
        <taxon>Marasmiineae</taxon>
        <taxon>Mycenaceae</taxon>
        <taxon>Mycena</taxon>
    </lineage>
</organism>
<name>A0AAD6SEN5_9AGAR</name>
<feature type="non-terminal residue" evidence="3">
    <location>
        <position position="1"/>
    </location>
</feature>
<dbReference type="CDD" id="cd21037">
    <property type="entry name" value="MLKL_NTD"/>
    <property type="match status" value="1"/>
</dbReference>
<sequence length="756" mass="84523">MSRTSWPARPRSVNLTFRPPTETRSEWLAQSIQTVKVLAELVPVPYVKGVLGVVVILLETVEKVQKNRDELKELCENTLRVAVSLGEQLTAHHDTTASMLKELCTEFAKHLHGILPALEKLQRESQSFGGRVKEVMKASSTASKIAAYQKSIQQLQSDFKFITLVDMGFKVNEIHASLALANVATIPLNQSINTCPPPSRIFQGRQTILVKMYQFFTPDSVKQCIYVLHGLGGAGKTQIALKFIRESSGSFSDTFLVDASTLDTINTGLKNIAVSKGVGDSTQDALKWLQSKHERWLLFFDNSDDPGINLHEFFPLCDHGNIIITSRNPGLKVYGEHSPVSDMEEADAIALLLRSATKESTEENFQAAAKVVKELFYLPLAIAQAGAFISKSEDLDNYLALYGENRAQLLREKPAQSHDQYAWTVYTTWQISFNQLSQPAATLLQLCSFIHYSGISEDIFSNASKYSFPVWLPPKEELQEPLEFLSHFLGPTEEWNSLNFLHVANELKAYSLISLDPKTKMFSIHPLVHAWSQTTLVDDMPSRSCINSILGMSISEIPDSDLILASLTLMPHVDLITTFNANVGADFRAAFWYIYLSAGRLKEAQDLIEQTSEKYKSLFGEEHPATLKAIHRLAVTYRHLGEYKKAEELQATVLDKRTKLLGEDHPETLSTMGYLAVTHFMLGNFVKAKELEVTVLEKQITLLGKDHPDTLRAMGNLAATHSDLGDFVKANELEITVLERRAKVLGEEHPDTLRAM</sequence>
<evidence type="ECO:0000259" key="2">
    <source>
        <dbReference type="Pfam" id="PF25000"/>
    </source>
</evidence>
<dbReference type="Pfam" id="PF13424">
    <property type="entry name" value="TPR_12"/>
    <property type="match status" value="1"/>
</dbReference>
<feature type="domain" description="DUF7779" evidence="2">
    <location>
        <begin position="432"/>
        <end position="536"/>
    </location>
</feature>
<accession>A0AAD6SEN5</accession>
<dbReference type="InterPro" id="IPR027417">
    <property type="entry name" value="P-loop_NTPase"/>
</dbReference>